<dbReference type="PROSITE" id="PS52016">
    <property type="entry name" value="TONB_DEPENDENT_REC_3"/>
    <property type="match status" value="1"/>
</dbReference>
<evidence type="ECO:0000259" key="15">
    <source>
        <dbReference type="Pfam" id="PF07715"/>
    </source>
</evidence>
<dbReference type="InterPro" id="IPR000531">
    <property type="entry name" value="Beta-barrel_TonB"/>
</dbReference>
<protein>
    <submittedName>
        <fullName evidence="16">Iron complex outermembrane recepter protein</fullName>
    </submittedName>
</protein>
<evidence type="ECO:0000256" key="6">
    <source>
        <dbReference type="ARBA" id="ARBA00022729"/>
    </source>
</evidence>
<feature type="domain" description="TonB-dependent receptor-like beta-barrel" evidence="14">
    <location>
        <begin position="244"/>
        <end position="681"/>
    </location>
</feature>
<comment type="subcellular location">
    <subcellularLocation>
        <location evidence="1 12">Cell outer membrane</location>
        <topology evidence="1 12">Multi-pass membrane protein</topology>
    </subcellularLocation>
</comment>
<dbReference type="PANTHER" id="PTHR32552">
    <property type="entry name" value="FERRICHROME IRON RECEPTOR-RELATED"/>
    <property type="match status" value="1"/>
</dbReference>
<evidence type="ECO:0000256" key="3">
    <source>
        <dbReference type="ARBA" id="ARBA00022452"/>
    </source>
</evidence>
<keyword evidence="3 12" id="KW-1134">Transmembrane beta strand</keyword>
<proteinExistence type="inferred from homology"/>
<dbReference type="InterPro" id="IPR039426">
    <property type="entry name" value="TonB-dep_rcpt-like"/>
</dbReference>
<evidence type="ECO:0000256" key="10">
    <source>
        <dbReference type="ARBA" id="ARBA00023136"/>
    </source>
</evidence>
<evidence type="ECO:0000256" key="4">
    <source>
        <dbReference type="ARBA" id="ARBA00022496"/>
    </source>
</evidence>
<evidence type="ECO:0000256" key="1">
    <source>
        <dbReference type="ARBA" id="ARBA00004571"/>
    </source>
</evidence>
<evidence type="ECO:0000256" key="11">
    <source>
        <dbReference type="ARBA" id="ARBA00023237"/>
    </source>
</evidence>
<dbReference type="InterPro" id="IPR012910">
    <property type="entry name" value="Plug_dom"/>
</dbReference>
<dbReference type="GO" id="GO:0015344">
    <property type="term" value="F:siderophore uptake transmembrane transporter activity"/>
    <property type="evidence" value="ECO:0007669"/>
    <property type="project" value="TreeGrafter"/>
</dbReference>
<dbReference type="Pfam" id="PF07715">
    <property type="entry name" value="Plug"/>
    <property type="match status" value="1"/>
</dbReference>
<keyword evidence="2 12" id="KW-0813">Transport</keyword>
<keyword evidence="4" id="KW-0410">Iron transport</keyword>
<keyword evidence="7" id="KW-0408">Iron</keyword>
<gene>
    <name evidence="16" type="ORF">SAMN02745202_01639</name>
</gene>
<dbReference type="InterPro" id="IPR036942">
    <property type="entry name" value="Beta-barrel_TonB_sf"/>
</dbReference>
<dbReference type="EMBL" id="FUXK01000018">
    <property type="protein sequence ID" value="SJZ97048.1"/>
    <property type="molecule type" value="Genomic_DNA"/>
</dbReference>
<dbReference type="GO" id="GO:0009279">
    <property type="term" value="C:cell outer membrane"/>
    <property type="evidence" value="ECO:0007669"/>
    <property type="project" value="UniProtKB-SubCell"/>
</dbReference>
<dbReference type="RefSeq" id="WP_025070381.1">
    <property type="nucleotide sequence ID" value="NZ_FUXK01000018.1"/>
</dbReference>
<evidence type="ECO:0000313" key="16">
    <source>
        <dbReference type="EMBL" id="SJZ97048.1"/>
    </source>
</evidence>
<organism evidence="16 17">
    <name type="scientific">Segatella oulorum</name>
    <dbReference type="NCBI Taxonomy" id="28136"/>
    <lineage>
        <taxon>Bacteria</taxon>
        <taxon>Pseudomonadati</taxon>
        <taxon>Bacteroidota</taxon>
        <taxon>Bacteroidia</taxon>
        <taxon>Bacteroidales</taxon>
        <taxon>Prevotellaceae</taxon>
        <taxon>Segatella</taxon>
    </lineage>
</organism>
<keyword evidence="6" id="KW-0732">Signal</keyword>
<dbReference type="AlphaFoldDB" id="A0A1T4Q1H3"/>
<evidence type="ECO:0000313" key="17">
    <source>
        <dbReference type="Proteomes" id="UP000190065"/>
    </source>
</evidence>
<keyword evidence="10 12" id="KW-0472">Membrane</keyword>
<evidence type="ECO:0000256" key="5">
    <source>
        <dbReference type="ARBA" id="ARBA00022692"/>
    </source>
</evidence>
<dbReference type="Gene3D" id="2.170.130.10">
    <property type="entry name" value="TonB-dependent receptor, plug domain"/>
    <property type="match status" value="1"/>
</dbReference>
<keyword evidence="8" id="KW-0406">Ion transport</keyword>
<dbReference type="eggNOG" id="COG4771">
    <property type="taxonomic scope" value="Bacteria"/>
</dbReference>
<evidence type="ECO:0000256" key="7">
    <source>
        <dbReference type="ARBA" id="ARBA00023004"/>
    </source>
</evidence>
<keyword evidence="5 12" id="KW-0812">Transmembrane</keyword>
<feature type="domain" description="TonB-dependent receptor plug" evidence="15">
    <location>
        <begin position="45"/>
        <end position="153"/>
    </location>
</feature>
<evidence type="ECO:0000256" key="2">
    <source>
        <dbReference type="ARBA" id="ARBA00022448"/>
    </source>
</evidence>
<reference evidence="16 17" key="1">
    <citation type="submission" date="2017-02" db="EMBL/GenBank/DDBJ databases">
        <authorList>
            <person name="Peterson S.W."/>
        </authorList>
    </citation>
    <scope>NUCLEOTIDE SEQUENCE [LARGE SCALE GENOMIC DNA]</scope>
    <source>
        <strain evidence="16 17">ATCC 43324</strain>
    </source>
</reference>
<dbReference type="PANTHER" id="PTHR32552:SF68">
    <property type="entry name" value="FERRICHROME OUTER MEMBRANE TRANSPORTER_PHAGE RECEPTOR"/>
    <property type="match status" value="1"/>
</dbReference>
<dbReference type="SUPFAM" id="SSF56935">
    <property type="entry name" value="Porins"/>
    <property type="match status" value="1"/>
</dbReference>
<keyword evidence="11 12" id="KW-0998">Cell outer membrane</keyword>
<evidence type="ECO:0000256" key="9">
    <source>
        <dbReference type="ARBA" id="ARBA00023077"/>
    </source>
</evidence>
<evidence type="ECO:0000256" key="12">
    <source>
        <dbReference type="PROSITE-ProRule" id="PRU01360"/>
    </source>
</evidence>
<dbReference type="Pfam" id="PF00593">
    <property type="entry name" value="TonB_dep_Rec_b-barrel"/>
    <property type="match status" value="1"/>
</dbReference>
<sequence>MKSSSFAWLCVALLATTAETKAEKLDTLKTYELQNVQVTATRAQHNTPMTFSNLTRQELAKHNHGQDIPSLLSFMPSVTFTSDAGNGIGYTALKVRGTDPSRINFTANGIPLNDAESSQVFFVNMGDFISNVKDLQIQRGVGTSTNGSAAFGATVNLQTDAPSLKPFVTLSTAAGSYASHKETLLFGSGLLQNHWSFNVRLSNIGSHGYIDRATSSLNSYFLQGAYSSRSTLVKWLTFNGTERTYMAWDYASLAQMAQYGRRYNPAGEYTDANGQTQYYPNQTDNYHQQNYQLIWNQLISPAFNFNIALHYTAGNGFYEQYKAQQKLKKYGFPPTSPIADLIRRKHLSNDFYGWVYALNYQHARWNATLGGANNRYSGRHFGKILAIINAAVPYSPLQEYYRNKAEKTENSVYAKANVEVVKGLSVYADLQYRNINYRLQDPNDNPTTAANAPWRYNEHYHFFNPKAGLFFQPAEAHAFYLSWAVSHREPTRNDFEGTLRQLPRAERMTDWEAGYKLALPRLTMGINLYSMHYKDQFVLTGEINSTGEMIHRNVGTSYREGIEWQALWQPLNWFKWQANATFSRNRAKDWMVESKAGRPLRFGTTHLSFSPDVLANQIITFTHGGFEAMVRNQFVSRQHMTNDNNTNLMLPSYFLTHLDANYSFHLPSIRRITAGITIYNLFNKKYFSNGYASAEYDNMGREVSSSAVYSAQATAHFMTYLTITL</sequence>
<dbReference type="Proteomes" id="UP000190065">
    <property type="component" value="Unassembled WGS sequence"/>
</dbReference>
<comment type="similarity">
    <text evidence="12 13">Belongs to the TonB-dependent receptor family.</text>
</comment>
<evidence type="ECO:0000256" key="8">
    <source>
        <dbReference type="ARBA" id="ARBA00023065"/>
    </source>
</evidence>
<dbReference type="STRING" id="28136.SAMN02745202_01639"/>
<dbReference type="InterPro" id="IPR037066">
    <property type="entry name" value="Plug_dom_sf"/>
</dbReference>
<accession>A0A1T4Q1H3</accession>
<evidence type="ECO:0000256" key="13">
    <source>
        <dbReference type="RuleBase" id="RU003357"/>
    </source>
</evidence>
<evidence type="ECO:0000259" key="14">
    <source>
        <dbReference type="Pfam" id="PF00593"/>
    </source>
</evidence>
<dbReference type="Gene3D" id="2.40.170.20">
    <property type="entry name" value="TonB-dependent receptor, beta-barrel domain"/>
    <property type="match status" value="1"/>
</dbReference>
<keyword evidence="9 13" id="KW-0798">TonB box</keyword>
<name>A0A1T4Q1H3_9BACT</name>